<protein>
    <submittedName>
        <fullName evidence="2">Uncharacterized protein</fullName>
    </submittedName>
</protein>
<keyword evidence="3" id="KW-1185">Reference proteome</keyword>
<evidence type="ECO:0000256" key="1">
    <source>
        <dbReference type="SAM" id="MobiDB-lite"/>
    </source>
</evidence>
<comment type="caution">
    <text evidence="2">The sequence shown here is derived from an EMBL/GenBank/DDBJ whole genome shotgun (WGS) entry which is preliminary data.</text>
</comment>
<reference evidence="2" key="1">
    <citation type="submission" date="2022-07" db="EMBL/GenBank/DDBJ databases">
        <authorList>
            <person name="Trinca V."/>
            <person name="Uliana J.V.C."/>
            <person name="Torres T.T."/>
            <person name="Ward R.J."/>
            <person name="Monesi N."/>
        </authorList>
    </citation>
    <scope>NUCLEOTIDE SEQUENCE</scope>
    <source>
        <strain evidence="2">HSMRA1968</strain>
        <tissue evidence="2">Whole embryos</tissue>
    </source>
</reference>
<dbReference type="EMBL" id="WJQU01000004">
    <property type="protein sequence ID" value="KAJ6636821.1"/>
    <property type="molecule type" value="Genomic_DNA"/>
</dbReference>
<organism evidence="2 3">
    <name type="scientific">Pseudolycoriella hygida</name>
    <dbReference type="NCBI Taxonomy" id="35572"/>
    <lineage>
        <taxon>Eukaryota</taxon>
        <taxon>Metazoa</taxon>
        <taxon>Ecdysozoa</taxon>
        <taxon>Arthropoda</taxon>
        <taxon>Hexapoda</taxon>
        <taxon>Insecta</taxon>
        <taxon>Pterygota</taxon>
        <taxon>Neoptera</taxon>
        <taxon>Endopterygota</taxon>
        <taxon>Diptera</taxon>
        <taxon>Nematocera</taxon>
        <taxon>Sciaroidea</taxon>
        <taxon>Sciaridae</taxon>
        <taxon>Pseudolycoriella</taxon>
    </lineage>
</organism>
<name>A0A9Q0RY79_9DIPT</name>
<dbReference type="Proteomes" id="UP001151699">
    <property type="component" value="Chromosome C"/>
</dbReference>
<gene>
    <name evidence="2" type="ORF">Bhyg_15416</name>
</gene>
<evidence type="ECO:0000313" key="3">
    <source>
        <dbReference type="Proteomes" id="UP001151699"/>
    </source>
</evidence>
<proteinExistence type="predicted"/>
<evidence type="ECO:0000313" key="2">
    <source>
        <dbReference type="EMBL" id="KAJ6636821.1"/>
    </source>
</evidence>
<sequence>MSIHLQKGPITEESSESENECEPAKIFHRRLSTKIIHNLQY</sequence>
<feature type="region of interest" description="Disordered" evidence="1">
    <location>
        <begin position="1"/>
        <end position="24"/>
    </location>
</feature>
<accession>A0A9Q0RY79</accession>
<dbReference type="AlphaFoldDB" id="A0A9Q0RY79"/>